<protein>
    <recommendedName>
        <fullName evidence="3">DUF4926 domain-containing protein</fullName>
    </recommendedName>
</protein>
<name>A0ABW3DS74_9ACTN</name>
<evidence type="ECO:0008006" key="3">
    <source>
        <dbReference type="Google" id="ProtNLM"/>
    </source>
</evidence>
<sequence length="91" mass="10367">MRTLRCPREPARAFRLHDRVRLRIGQEVAVVDEHLADEGEDAMIQFIVPRGTAGKVAKVRTYPAPLPYVILTADSREFSVPEYDLERIAYG</sequence>
<proteinExistence type="predicted"/>
<keyword evidence="2" id="KW-1185">Reference proteome</keyword>
<evidence type="ECO:0000313" key="2">
    <source>
        <dbReference type="Proteomes" id="UP001597024"/>
    </source>
</evidence>
<dbReference type="EMBL" id="JBHTHX010000692">
    <property type="protein sequence ID" value="MFD0886708.1"/>
    <property type="molecule type" value="Genomic_DNA"/>
</dbReference>
<comment type="caution">
    <text evidence="1">The sequence shown here is derived from an EMBL/GenBank/DDBJ whole genome shotgun (WGS) entry which is preliminary data.</text>
</comment>
<dbReference type="Proteomes" id="UP001597024">
    <property type="component" value="Unassembled WGS sequence"/>
</dbReference>
<accession>A0ABW3DS74</accession>
<organism evidence="1 2">
    <name type="scientific">Streptosporangium algeriense</name>
    <dbReference type="NCBI Taxonomy" id="1682748"/>
    <lineage>
        <taxon>Bacteria</taxon>
        <taxon>Bacillati</taxon>
        <taxon>Actinomycetota</taxon>
        <taxon>Actinomycetes</taxon>
        <taxon>Streptosporangiales</taxon>
        <taxon>Streptosporangiaceae</taxon>
        <taxon>Streptosporangium</taxon>
    </lineage>
</organism>
<evidence type="ECO:0000313" key="1">
    <source>
        <dbReference type="EMBL" id="MFD0886708.1"/>
    </source>
</evidence>
<reference evidence="2" key="1">
    <citation type="journal article" date="2019" name="Int. J. Syst. Evol. Microbiol.">
        <title>The Global Catalogue of Microorganisms (GCM) 10K type strain sequencing project: providing services to taxonomists for standard genome sequencing and annotation.</title>
        <authorList>
            <consortium name="The Broad Institute Genomics Platform"/>
            <consortium name="The Broad Institute Genome Sequencing Center for Infectious Disease"/>
            <person name="Wu L."/>
            <person name="Ma J."/>
        </authorList>
    </citation>
    <scope>NUCLEOTIDE SEQUENCE [LARGE SCALE GENOMIC DNA]</scope>
    <source>
        <strain evidence="2">CCUG 62974</strain>
    </source>
</reference>
<gene>
    <name evidence="1" type="ORF">ACFQ08_19350</name>
</gene>